<evidence type="ECO:0000313" key="1">
    <source>
        <dbReference type="EMBL" id="KAG7297844.1"/>
    </source>
</evidence>
<dbReference type="Gene3D" id="3.60.10.10">
    <property type="entry name" value="Endonuclease/exonuclease/phosphatase"/>
    <property type="match status" value="1"/>
</dbReference>
<gene>
    <name evidence="1" type="ORF">JYU34_018585</name>
</gene>
<organism evidence="1 2">
    <name type="scientific">Plutella xylostella</name>
    <name type="common">Diamondback moth</name>
    <name type="synonym">Plutella maculipennis</name>
    <dbReference type="NCBI Taxonomy" id="51655"/>
    <lineage>
        <taxon>Eukaryota</taxon>
        <taxon>Metazoa</taxon>
        <taxon>Ecdysozoa</taxon>
        <taxon>Arthropoda</taxon>
        <taxon>Hexapoda</taxon>
        <taxon>Insecta</taxon>
        <taxon>Pterygota</taxon>
        <taxon>Neoptera</taxon>
        <taxon>Endopterygota</taxon>
        <taxon>Lepidoptera</taxon>
        <taxon>Glossata</taxon>
        <taxon>Ditrysia</taxon>
        <taxon>Yponomeutoidea</taxon>
        <taxon>Plutellidae</taxon>
        <taxon>Plutella</taxon>
    </lineage>
</organism>
<protein>
    <submittedName>
        <fullName evidence="1">Uncharacterized protein</fullName>
    </submittedName>
</protein>
<dbReference type="EMBL" id="JAHIBW010000025">
    <property type="protein sequence ID" value="KAG7297844.1"/>
    <property type="molecule type" value="Genomic_DNA"/>
</dbReference>
<accession>A0ABQ7PZC7</accession>
<comment type="caution">
    <text evidence="1">The sequence shown here is derived from an EMBL/GenBank/DDBJ whole genome shotgun (WGS) entry which is preliminary data.</text>
</comment>
<reference evidence="1 2" key="1">
    <citation type="submission" date="2021-06" db="EMBL/GenBank/DDBJ databases">
        <title>A haploid diamondback moth (Plutella xylostella L.) genome assembly resolves 31 chromosomes and identifies a diamide resistance mutation.</title>
        <authorList>
            <person name="Ward C.M."/>
            <person name="Perry K.D."/>
            <person name="Baker G."/>
            <person name="Powis K."/>
            <person name="Heckel D.G."/>
            <person name="Baxter S.W."/>
        </authorList>
    </citation>
    <scope>NUCLEOTIDE SEQUENCE [LARGE SCALE GENOMIC DNA]</scope>
    <source>
        <strain evidence="1 2">LV</strain>
        <tissue evidence="1">Single pupa</tissue>
    </source>
</reference>
<sequence>MLNSLTTLHEIDNTETARSIACQIEDLSKTVCIKNTDLTIISQNIRSIYKNIDDLQITLAQFDFKNDIIALTECRLDPMKPTPQIDNYNSFSTTCHLNKCDGVVAYVKNNHNVSFEEVKLTHASCLQLTINDVTVLCIYRSPSNKNAVNFINSLDLHFIYIP</sequence>
<evidence type="ECO:0000313" key="2">
    <source>
        <dbReference type="Proteomes" id="UP000823941"/>
    </source>
</evidence>
<proteinExistence type="predicted"/>
<dbReference type="Proteomes" id="UP000823941">
    <property type="component" value="Chromosome 25"/>
</dbReference>
<dbReference type="SUPFAM" id="SSF56219">
    <property type="entry name" value="DNase I-like"/>
    <property type="match status" value="1"/>
</dbReference>
<dbReference type="InterPro" id="IPR036691">
    <property type="entry name" value="Endo/exonu/phosph_ase_sf"/>
</dbReference>
<keyword evidence="2" id="KW-1185">Reference proteome</keyword>
<name>A0ABQ7PZC7_PLUXY</name>